<dbReference type="InterPro" id="IPR050205">
    <property type="entry name" value="CDPK_Ser/Thr_kinases"/>
</dbReference>
<accession>A0A3Q0FC43</accession>
<dbReference type="InterPro" id="IPR002048">
    <property type="entry name" value="EF_hand_dom"/>
</dbReference>
<evidence type="ECO:0000256" key="16">
    <source>
        <dbReference type="PROSITE-ProRule" id="PRU10141"/>
    </source>
</evidence>
<evidence type="ECO:0000256" key="5">
    <source>
        <dbReference type="ARBA" id="ARBA00022679"/>
    </source>
</evidence>
<dbReference type="InterPro" id="IPR000719">
    <property type="entry name" value="Prot_kinase_dom"/>
</dbReference>
<evidence type="ECO:0000313" key="19">
    <source>
        <dbReference type="Proteomes" id="UP000087766"/>
    </source>
</evidence>
<dbReference type="InterPro" id="IPR018247">
    <property type="entry name" value="EF_Hand_1_Ca_BS"/>
</dbReference>
<comment type="function">
    <text evidence="15">May play a role in signal transduction pathways that involve calcium as a second messenger.</text>
</comment>
<evidence type="ECO:0000259" key="17">
    <source>
        <dbReference type="PROSITE" id="PS50011"/>
    </source>
</evidence>
<dbReference type="Gene3D" id="3.30.200.20">
    <property type="entry name" value="Phosphorylase Kinase, domain 1"/>
    <property type="match status" value="1"/>
</dbReference>
<protein>
    <recommendedName>
        <fullName evidence="2">non-specific serine/threonine protein kinase</fullName>
        <ecNumber evidence="2">2.7.11.1</ecNumber>
    </recommendedName>
</protein>
<dbReference type="InterPro" id="IPR017441">
    <property type="entry name" value="Protein_kinase_ATP_BS"/>
</dbReference>
<evidence type="ECO:0000313" key="20">
    <source>
        <dbReference type="RefSeq" id="XP_022641196.1"/>
    </source>
</evidence>
<feature type="domain" description="EF-hand" evidence="18">
    <location>
        <begin position="440"/>
        <end position="475"/>
    </location>
</feature>
<dbReference type="SMART" id="SM00220">
    <property type="entry name" value="S_TKc"/>
    <property type="match status" value="1"/>
</dbReference>
<evidence type="ECO:0000256" key="8">
    <source>
        <dbReference type="ARBA" id="ARBA00022741"/>
    </source>
</evidence>
<dbReference type="Pfam" id="PF13499">
    <property type="entry name" value="EF-hand_7"/>
    <property type="match status" value="1"/>
</dbReference>
<evidence type="ECO:0000256" key="6">
    <source>
        <dbReference type="ARBA" id="ARBA00022723"/>
    </source>
</evidence>
<dbReference type="CDD" id="cd00051">
    <property type="entry name" value="EFh"/>
    <property type="match status" value="1"/>
</dbReference>
<dbReference type="Gene3D" id="1.10.510.10">
    <property type="entry name" value="Transferase(Phosphotransferase) domain 1"/>
    <property type="match status" value="1"/>
</dbReference>
<dbReference type="InterPro" id="IPR011009">
    <property type="entry name" value="Kinase-like_dom_sf"/>
</dbReference>
<feature type="binding site" evidence="16">
    <location>
        <position position="53"/>
    </location>
    <ligand>
        <name>ATP</name>
        <dbReference type="ChEBI" id="CHEBI:30616"/>
    </ligand>
</feature>
<dbReference type="Gene3D" id="1.10.238.10">
    <property type="entry name" value="EF-hand"/>
    <property type="match status" value="1"/>
</dbReference>
<evidence type="ECO:0000256" key="11">
    <source>
        <dbReference type="ARBA" id="ARBA00022840"/>
    </source>
</evidence>
<keyword evidence="4" id="KW-0597">Phosphoprotein</keyword>
<evidence type="ECO:0000256" key="10">
    <source>
        <dbReference type="ARBA" id="ARBA00022837"/>
    </source>
</evidence>
<dbReference type="Pfam" id="PF00036">
    <property type="entry name" value="EF-hand_1"/>
    <property type="match status" value="1"/>
</dbReference>
<proteinExistence type="inferred from homology"/>
<dbReference type="OrthoDB" id="40902at2759"/>
<evidence type="ECO:0000259" key="18">
    <source>
        <dbReference type="PROSITE" id="PS50222"/>
    </source>
</evidence>
<evidence type="ECO:0000256" key="1">
    <source>
        <dbReference type="ARBA" id="ARBA00005354"/>
    </source>
</evidence>
<dbReference type="PROSITE" id="PS00018">
    <property type="entry name" value="EF_HAND_1"/>
    <property type="match status" value="4"/>
</dbReference>
<dbReference type="Proteomes" id="UP000087766">
    <property type="component" value="Chromosome 8"/>
</dbReference>
<evidence type="ECO:0000256" key="4">
    <source>
        <dbReference type="ARBA" id="ARBA00022553"/>
    </source>
</evidence>
<keyword evidence="7" id="KW-0677">Repeat</keyword>
<keyword evidence="19" id="KW-1185">Reference proteome</keyword>
<evidence type="ECO:0000256" key="2">
    <source>
        <dbReference type="ARBA" id="ARBA00012513"/>
    </source>
</evidence>
<dbReference type="SUPFAM" id="SSF56112">
    <property type="entry name" value="Protein kinase-like (PK-like)"/>
    <property type="match status" value="1"/>
</dbReference>
<keyword evidence="3" id="KW-0723">Serine/threonine-protein kinase</keyword>
<dbReference type="FunFam" id="1.10.510.10:FF:001294">
    <property type="entry name" value="CDPK-related kinase 3"/>
    <property type="match status" value="1"/>
</dbReference>
<dbReference type="FunFam" id="1.10.238.10:FF:000003">
    <property type="entry name" value="Calmodulin A"/>
    <property type="match status" value="1"/>
</dbReference>
<evidence type="ECO:0000256" key="12">
    <source>
        <dbReference type="ARBA" id="ARBA00024334"/>
    </source>
</evidence>
<dbReference type="SMART" id="SM00054">
    <property type="entry name" value="EFh"/>
    <property type="match status" value="4"/>
</dbReference>
<dbReference type="PROSITE" id="PS50011">
    <property type="entry name" value="PROTEIN_KINASE_DOM"/>
    <property type="match status" value="1"/>
</dbReference>
<dbReference type="AlphaFoldDB" id="A0A3Q0FC43"/>
<comment type="similarity">
    <text evidence="12">Belongs to the protein kinase superfamily. Ser/Thr protein kinase family. CDPK subfamily.</text>
</comment>
<dbReference type="EC" id="2.7.11.1" evidence="2"/>
<dbReference type="GeneID" id="106772715"/>
<evidence type="ECO:0000256" key="7">
    <source>
        <dbReference type="ARBA" id="ARBA00022737"/>
    </source>
</evidence>
<dbReference type="GO" id="GO:0005524">
    <property type="term" value="F:ATP binding"/>
    <property type="evidence" value="ECO:0007669"/>
    <property type="project" value="UniProtKB-UniRule"/>
</dbReference>
<keyword evidence="11 16" id="KW-0067">ATP-binding</keyword>
<dbReference type="CDD" id="cd05117">
    <property type="entry name" value="STKc_CAMK"/>
    <property type="match status" value="1"/>
</dbReference>
<keyword evidence="5" id="KW-0808">Transferase</keyword>
<keyword evidence="9 20" id="KW-0418">Kinase</keyword>
<comment type="catalytic activity">
    <reaction evidence="14">
        <text>L-seryl-[protein] + ATP = O-phospho-L-seryl-[protein] + ADP + H(+)</text>
        <dbReference type="Rhea" id="RHEA:17989"/>
        <dbReference type="Rhea" id="RHEA-COMP:9863"/>
        <dbReference type="Rhea" id="RHEA-COMP:11604"/>
        <dbReference type="ChEBI" id="CHEBI:15378"/>
        <dbReference type="ChEBI" id="CHEBI:29999"/>
        <dbReference type="ChEBI" id="CHEBI:30616"/>
        <dbReference type="ChEBI" id="CHEBI:83421"/>
        <dbReference type="ChEBI" id="CHEBI:456216"/>
        <dbReference type="EC" id="2.7.11.1"/>
    </reaction>
</comment>
<dbReference type="STRING" id="3916.A0A3Q0FC43"/>
<name>A0A3Q0FC43_VIGRR</name>
<dbReference type="RefSeq" id="XP_022641196.1">
    <property type="nucleotide sequence ID" value="XM_022785475.1"/>
</dbReference>
<keyword evidence="6" id="KW-0479">Metal-binding</keyword>
<feature type="domain" description="EF-hand" evidence="18">
    <location>
        <begin position="478"/>
        <end position="509"/>
    </location>
</feature>
<keyword evidence="8 16" id="KW-0547">Nucleotide-binding</keyword>
<evidence type="ECO:0000256" key="14">
    <source>
        <dbReference type="ARBA" id="ARBA00048679"/>
    </source>
</evidence>
<organism evidence="19 20">
    <name type="scientific">Vigna radiata var. radiata</name>
    <name type="common">Mung bean</name>
    <name type="synonym">Phaseolus aureus</name>
    <dbReference type="NCBI Taxonomy" id="3916"/>
    <lineage>
        <taxon>Eukaryota</taxon>
        <taxon>Viridiplantae</taxon>
        <taxon>Streptophyta</taxon>
        <taxon>Embryophyta</taxon>
        <taxon>Tracheophyta</taxon>
        <taxon>Spermatophyta</taxon>
        <taxon>Magnoliopsida</taxon>
        <taxon>eudicotyledons</taxon>
        <taxon>Gunneridae</taxon>
        <taxon>Pentapetalae</taxon>
        <taxon>rosids</taxon>
        <taxon>fabids</taxon>
        <taxon>Fabales</taxon>
        <taxon>Fabaceae</taxon>
        <taxon>Papilionoideae</taxon>
        <taxon>50 kb inversion clade</taxon>
        <taxon>NPAAA clade</taxon>
        <taxon>indigoferoid/millettioid clade</taxon>
        <taxon>Phaseoleae</taxon>
        <taxon>Vigna</taxon>
    </lineage>
</organism>
<dbReference type="PROSITE" id="PS50222">
    <property type="entry name" value="EF_HAND_2"/>
    <property type="match status" value="3"/>
</dbReference>
<feature type="domain" description="Protein kinase" evidence="17">
    <location>
        <begin position="24"/>
        <end position="282"/>
    </location>
</feature>
<dbReference type="InterPro" id="IPR011992">
    <property type="entry name" value="EF-hand-dom_pair"/>
</dbReference>
<dbReference type="PANTHER" id="PTHR24349">
    <property type="entry name" value="SERINE/THREONINE-PROTEIN KINASE"/>
    <property type="match status" value="1"/>
</dbReference>
<reference evidence="19" key="1">
    <citation type="journal article" date="2014" name="Nat. Commun.">
        <title>Genome sequence of mungbean and insights into evolution within Vigna species.</title>
        <authorList>
            <person name="Kang Y.J."/>
            <person name="Kim S.K."/>
            <person name="Kim M.Y."/>
            <person name="Lestari P."/>
            <person name="Kim K.H."/>
            <person name="Ha B.K."/>
            <person name="Jun T.H."/>
            <person name="Hwang W.J."/>
            <person name="Lee T."/>
            <person name="Lee J."/>
            <person name="Shim S."/>
            <person name="Yoon M.Y."/>
            <person name="Jang Y.E."/>
            <person name="Han K.S."/>
            <person name="Taeprayoon P."/>
            <person name="Yoon N."/>
            <person name="Somta P."/>
            <person name="Tanya P."/>
            <person name="Kim K.S."/>
            <person name="Gwag J.G."/>
            <person name="Moon J.K."/>
            <person name="Lee Y.H."/>
            <person name="Park B.S."/>
            <person name="Bombarely A."/>
            <person name="Doyle J.J."/>
            <person name="Jackson S.A."/>
            <person name="Schafleitner R."/>
            <person name="Srinives P."/>
            <person name="Varshney R.K."/>
            <person name="Lee S.H."/>
        </authorList>
    </citation>
    <scope>NUCLEOTIDE SEQUENCE [LARGE SCALE GENOMIC DNA]</scope>
    <source>
        <strain evidence="19">cv. VC1973A</strain>
    </source>
</reference>
<gene>
    <name evidence="20" type="primary">LOC106772715</name>
</gene>
<evidence type="ECO:0000256" key="15">
    <source>
        <dbReference type="ARBA" id="ARBA00058232"/>
    </source>
</evidence>
<dbReference type="PROSITE" id="PS00107">
    <property type="entry name" value="PROTEIN_KINASE_ATP"/>
    <property type="match status" value="1"/>
</dbReference>
<dbReference type="GO" id="GO:0005509">
    <property type="term" value="F:calcium ion binding"/>
    <property type="evidence" value="ECO:0007669"/>
    <property type="project" value="InterPro"/>
</dbReference>
<evidence type="ECO:0000256" key="3">
    <source>
        <dbReference type="ARBA" id="ARBA00022527"/>
    </source>
</evidence>
<reference evidence="20" key="2">
    <citation type="submission" date="2025-08" db="UniProtKB">
        <authorList>
            <consortium name="RefSeq"/>
        </authorList>
    </citation>
    <scope>IDENTIFICATION</scope>
    <source>
        <tissue evidence="20">Leaf</tissue>
    </source>
</reference>
<sequence>MQKHGFSAKRSVLPYQTPRLRDHYVLGKKLGQGQFGTTYLCTHKMTGKLYACKSIPKRKLLCQEDYDDVWREIQIMHHLSEHPNVVQIQGTYEDSVFVHLVMELCAGGELFDRIIQKGHYSEREAAKLIKTIVGVVEACHSLGVMHRDLKPENFLFDTPGEDAQMKATDFGLSVFYKPGQAFHDVVGSPYYVAPEVLCKHYGPEVDVWSAGVILYILLSGVPPFWAESEAGIFRQIINGELDFVSEPWPNISESAKELVKQMLDRDPKKRVSAHEVLCNPWIVDDIAPDRPLDSAVLTRLKHFSAMNKLKKMALRVIAERLSEEEIGGLKELFKMIDTDNSGTITFEELKEGLRSVGSNLMESEIKSLMEAVGRLIIIIIGECNTAVFSVISNKLIKILLLMCILSWVIIHCLWQADIDNSGSIDYGEFLAATLHLNKMEREENLVAAFSYFDKDGSGYITIDELQQATKDFGLGDVHLDEMIKEIDQDNDGRIDYSEFAAMMKRGDPNVGRSRTMKGNLNFNIADAFGMKDPSS</sequence>
<dbReference type="FunFam" id="1.10.510.10:FF:001864">
    <property type="entry name" value="Calcium-dependent protein kinase SK5"/>
    <property type="match status" value="1"/>
</dbReference>
<dbReference type="PROSITE" id="PS00108">
    <property type="entry name" value="PROTEIN_KINASE_ST"/>
    <property type="match status" value="1"/>
</dbReference>
<feature type="domain" description="EF-hand" evidence="18">
    <location>
        <begin position="324"/>
        <end position="359"/>
    </location>
</feature>
<dbReference type="Pfam" id="PF00069">
    <property type="entry name" value="Pkinase"/>
    <property type="match status" value="1"/>
</dbReference>
<comment type="similarity">
    <text evidence="1">Belongs to the protein kinase superfamily. CAMK Ser/Thr protein kinase family. CaMK subfamily.</text>
</comment>
<dbReference type="SUPFAM" id="SSF47473">
    <property type="entry name" value="EF-hand"/>
    <property type="match status" value="1"/>
</dbReference>
<keyword evidence="10" id="KW-0106">Calcium</keyword>
<dbReference type="GO" id="GO:0004674">
    <property type="term" value="F:protein serine/threonine kinase activity"/>
    <property type="evidence" value="ECO:0007669"/>
    <property type="project" value="UniProtKB-KW"/>
</dbReference>
<evidence type="ECO:0000256" key="13">
    <source>
        <dbReference type="ARBA" id="ARBA00047899"/>
    </source>
</evidence>
<dbReference type="InterPro" id="IPR008271">
    <property type="entry name" value="Ser/Thr_kinase_AS"/>
</dbReference>
<dbReference type="FunFam" id="3.30.200.20:FF:000004">
    <property type="entry name" value="Calcium-dependent protein kinase 1"/>
    <property type="match status" value="1"/>
</dbReference>
<comment type="catalytic activity">
    <reaction evidence="13">
        <text>L-threonyl-[protein] + ATP = O-phospho-L-threonyl-[protein] + ADP + H(+)</text>
        <dbReference type="Rhea" id="RHEA:46608"/>
        <dbReference type="Rhea" id="RHEA-COMP:11060"/>
        <dbReference type="Rhea" id="RHEA-COMP:11605"/>
        <dbReference type="ChEBI" id="CHEBI:15378"/>
        <dbReference type="ChEBI" id="CHEBI:30013"/>
        <dbReference type="ChEBI" id="CHEBI:30616"/>
        <dbReference type="ChEBI" id="CHEBI:61977"/>
        <dbReference type="ChEBI" id="CHEBI:456216"/>
        <dbReference type="EC" id="2.7.11.1"/>
    </reaction>
</comment>
<evidence type="ECO:0000256" key="9">
    <source>
        <dbReference type="ARBA" id="ARBA00022777"/>
    </source>
</evidence>